<dbReference type="AlphaFoldDB" id="A0A6A6WRF0"/>
<dbReference type="Proteomes" id="UP000799757">
    <property type="component" value="Unassembled WGS sequence"/>
</dbReference>
<evidence type="ECO:0000313" key="2">
    <source>
        <dbReference type="Proteomes" id="UP000799757"/>
    </source>
</evidence>
<keyword evidence="2" id="KW-1185">Reference proteome</keyword>
<protein>
    <submittedName>
        <fullName evidence="1">Uncharacterized protein</fullName>
    </submittedName>
</protein>
<dbReference type="EMBL" id="MU002451">
    <property type="protein sequence ID" value="KAF2786514.1"/>
    <property type="molecule type" value="Genomic_DNA"/>
</dbReference>
<evidence type="ECO:0000313" key="1">
    <source>
        <dbReference type="EMBL" id="KAF2786514.1"/>
    </source>
</evidence>
<organism evidence="1 2">
    <name type="scientific">Melanomma pulvis-pyrius CBS 109.77</name>
    <dbReference type="NCBI Taxonomy" id="1314802"/>
    <lineage>
        <taxon>Eukaryota</taxon>
        <taxon>Fungi</taxon>
        <taxon>Dikarya</taxon>
        <taxon>Ascomycota</taxon>
        <taxon>Pezizomycotina</taxon>
        <taxon>Dothideomycetes</taxon>
        <taxon>Pleosporomycetidae</taxon>
        <taxon>Pleosporales</taxon>
        <taxon>Melanommataceae</taxon>
        <taxon>Melanomma</taxon>
    </lineage>
</organism>
<name>A0A6A6WRF0_9PLEO</name>
<reference evidence="1" key="1">
    <citation type="journal article" date="2020" name="Stud. Mycol.">
        <title>101 Dothideomycetes genomes: a test case for predicting lifestyles and emergence of pathogens.</title>
        <authorList>
            <person name="Haridas S."/>
            <person name="Albert R."/>
            <person name="Binder M."/>
            <person name="Bloem J."/>
            <person name="Labutti K."/>
            <person name="Salamov A."/>
            <person name="Andreopoulos B."/>
            <person name="Baker S."/>
            <person name="Barry K."/>
            <person name="Bills G."/>
            <person name="Bluhm B."/>
            <person name="Cannon C."/>
            <person name="Castanera R."/>
            <person name="Culley D."/>
            <person name="Daum C."/>
            <person name="Ezra D."/>
            <person name="Gonzalez J."/>
            <person name="Henrissat B."/>
            <person name="Kuo A."/>
            <person name="Liang C."/>
            <person name="Lipzen A."/>
            <person name="Lutzoni F."/>
            <person name="Magnuson J."/>
            <person name="Mondo S."/>
            <person name="Nolan M."/>
            <person name="Ohm R."/>
            <person name="Pangilinan J."/>
            <person name="Park H.-J."/>
            <person name="Ramirez L."/>
            <person name="Alfaro M."/>
            <person name="Sun H."/>
            <person name="Tritt A."/>
            <person name="Yoshinaga Y."/>
            <person name="Zwiers L.-H."/>
            <person name="Turgeon B."/>
            <person name="Goodwin S."/>
            <person name="Spatafora J."/>
            <person name="Crous P."/>
            <person name="Grigoriev I."/>
        </authorList>
    </citation>
    <scope>NUCLEOTIDE SEQUENCE</scope>
    <source>
        <strain evidence="1">CBS 109.77</strain>
    </source>
</reference>
<proteinExistence type="predicted"/>
<accession>A0A6A6WRF0</accession>
<gene>
    <name evidence="1" type="ORF">K505DRAFT_144152</name>
</gene>
<sequence>MRTRVVRCPPPALQPSSLPAFLPPAACRLPPFPARRYVGSSVSARRPPSAVRLILSFAALHGIASRSSGAPPRDPPALWAPWLIARGWRTRAGFPKSGLGDRLRGRVRRRAGPALADVGGVVGVGLGGRAALLL</sequence>